<accession>A0A0F9FIT7</accession>
<protein>
    <submittedName>
        <fullName evidence="1">Uncharacterized protein</fullName>
    </submittedName>
</protein>
<reference evidence="1" key="1">
    <citation type="journal article" date="2015" name="Nature">
        <title>Complex archaea that bridge the gap between prokaryotes and eukaryotes.</title>
        <authorList>
            <person name="Spang A."/>
            <person name="Saw J.H."/>
            <person name="Jorgensen S.L."/>
            <person name="Zaremba-Niedzwiedzka K."/>
            <person name="Martijn J."/>
            <person name="Lind A.E."/>
            <person name="van Eijk R."/>
            <person name="Schleper C."/>
            <person name="Guy L."/>
            <person name="Ettema T.J."/>
        </authorList>
    </citation>
    <scope>NUCLEOTIDE SEQUENCE</scope>
</reference>
<dbReference type="EMBL" id="LAZR01023477">
    <property type="protein sequence ID" value="KKL78376.1"/>
    <property type="molecule type" value="Genomic_DNA"/>
</dbReference>
<sequence>MSKDPGVVRPRNCDPSVRQAIQQLTTRIVGLESTPSFASLTLTGVT</sequence>
<feature type="non-terminal residue" evidence="1">
    <location>
        <position position="46"/>
    </location>
</feature>
<dbReference type="AlphaFoldDB" id="A0A0F9FIT7"/>
<comment type="caution">
    <text evidence="1">The sequence shown here is derived from an EMBL/GenBank/DDBJ whole genome shotgun (WGS) entry which is preliminary data.</text>
</comment>
<name>A0A0F9FIT7_9ZZZZ</name>
<organism evidence="1">
    <name type="scientific">marine sediment metagenome</name>
    <dbReference type="NCBI Taxonomy" id="412755"/>
    <lineage>
        <taxon>unclassified sequences</taxon>
        <taxon>metagenomes</taxon>
        <taxon>ecological metagenomes</taxon>
    </lineage>
</organism>
<gene>
    <name evidence="1" type="ORF">LCGC14_2025440</name>
</gene>
<proteinExistence type="predicted"/>
<evidence type="ECO:0000313" key="1">
    <source>
        <dbReference type="EMBL" id="KKL78376.1"/>
    </source>
</evidence>